<protein>
    <submittedName>
        <fullName evidence="2">Uncharacterized protein</fullName>
    </submittedName>
</protein>
<keyword evidence="3" id="KW-1185">Reference proteome</keyword>
<dbReference type="Proteomes" id="UP001054252">
    <property type="component" value="Unassembled WGS sequence"/>
</dbReference>
<keyword evidence="1" id="KW-1133">Transmembrane helix</keyword>
<comment type="caution">
    <text evidence="2">The sequence shown here is derived from an EMBL/GenBank/DDBJ whole genome shotgun (WGS) entry which is preliminary data.</text>
</comment>
<dbReference type="PANTHER" id="PTHR31061">
    <property type="entry name" value="LD22376P"/>
    <property type="match status" value="1"/>
</dbReference>
<organism evidence="2 3">
    <name type="scientific">Rubroshorea leprosula</name>
    <dbReference type="NCBI Taxonomy" id="152421"/>
    <lineage>
        <taxon>Eukaryota</taxon>
        <taxon>Viridiplantae</taxon>
        <taxon>Streptophyta</taxon>
        <taxon>Embryophyta</taxon>
        <taxon>Tracheophyta</taxon>
        <taxon>Spermatophyta</taxon>
        <taxon>Magnoliopsida</taxon>
        <taxon>eudicotyledons</taxon>
        <taxon>Gunneridae</taxon>
        <taxon>Pentapetalae</taxon>
        <taxon>rosids</taxon>
        <taxon>malvids</taxon>
        <taxon>Malvales</taxon>
        <taxon>Dipterocarpaceae</taxon>
        <taxon>Rubroshorea</taxon>
    </lineage>
</organism>
<keyword evidence="1" id="KW-0472">Membrane</keyword>
<accession>A0AAV5HUY0</accession>
<evidence type="ECO:0000313" key="2">
    <source>
        <dbReference type="EMBL" id="GKU89956.1"/>
    </source>
</evidence>
<name>A0AAV5HUY0_9ROSI</name>
<proteinExistence type="predicted"/>
<feature type="transmembrane region" description="Helical" evidence="1">
    <location>
        <begin position="83"/>
        <end position="100"/>
    </location>
</feature>
<reference evidence="2 3" key="1">
    <citation type="journal article" date="2021" name="Commun. Biol.">
        <title>The genome of Shorea leprosula (Dipterocarpaceae) highlights the ecological relevance of drought in aseasonal tropical rainforests.</title>
        <authorList>
            <person name="Ng K.K.S."/>
            <person name="Kobayashi M.J."/>
            <person name="Fawcett J.A."/>
            <person name="Hatakeyama M."/>
            <person name="Paape T."/>
            <person name="Ng C.H."/>
            <person name="Ang C.C."/>
            <person name="Tnah L.H."/>
            <person name="Lee C.T."/>
            <person name="Nishiyama T."/>
            <person name="Sese J."/>
            <person name="O'Brien M.J."/>
            <person name="Copetti D."/>
            <person name="Mohd Noor M.I."/>
            <person name="Ong R.C."/>
            <person name="Putra M."/>
            <person name="Sireger I.Z."/>
            <person name="Indrioko S."/>
            <person name="Kosugi Y."/>
            <person name="Izuno A."/>
            <person name="Isagi Y."/>
            <person name="Lee S.L."/>
            <person name="Shimizu K.K."/>
        </authorList>
    </citation>
    <scope>NUCLEOTIDE SEQUENCE [LARGE SCALE GENOMIC DNA]</scope>
    <source>
        <strain evidence="2">214</strain>
    </source>
</reference>
<evidence type="ECO:0000256" key="1">
    <source>
        <dbReference type="SAM" id="Phobius"/>
    </source>
</evidence>
<gene>
    <name evidence="2" type="ORF">SLEP1_g4024</name>
</gene>
<dbReference type="EMBL" id="BPVZ01000004">
    <property type="protein sequence ID" value="GKU89956.1"/>
    <property type="molecule type" value="Genomic_DNA"/>
</dbReference>
<keyword evidence="1" id="KW-0812">Transmembrane</keyword>
<dbReference type="AlphaFoldDB" id="A0AAV5HUY0"/>
<feature type="transmembrane region" description="Helical" evidence="1">
    <location>
        <begin position="112"/>
        <end position="133"/>
    </location>
</feature>
<sequence>MGVFSLIVYSAFMYGIYVPDWHFTIHNKDSADYGKVTCRVRGKLDPPCNAVGLIDRSVLGINQMYQHPTWRRSKGHSNRLKDWVIMGLFFLVLGLILHFTHAIPLNKQLYTFSYVCVTLGTTALVFTTIYNLFVKDLHALISPVPQGTPLPLVLLGKSKNALLLTFLFLNQIVWLGRTSIYKLRELGRLSVSMEKLEEELKNGDKCQVCLT</sequence>
<feature type="transmembrane region" description="Helical" evidence="1">
    <location>
        <begin position="161"/>
        <end position="180"/>
    </location>
</feature>
<dbReference type="PANTHER" id="PTHR31061:SF25">
    <property type="entry name" value="HEPARAN-ALPHA-GLUCOSAMINIDE N-ACETYLTRANSFERASE-LIKE PROTEIN (DUF1624)"/>
    <property type="match status" value="1"/>
</dbReference>
<evidence type="ECO:0000313" key="3">
    <source>
        <dbReference type="Proteomes" id="UP001054252"/>
    </source>
</evidence>